<dbReference type="Proteomes" id="UP000236173">
    <property type="component" value="Unassembled WGS sequence"/>
</dbReference>
<protein>
    <submittedName>
        <fullName evidence="1">Uncharacterized protein</fullName>
    </submittedName>
</protein>
<sequence>MMLHAPAPFVSFRWVVSHVPDWPVVYCESHNYFYYPQDEWLEDRFYFEIILTDFSVQKRRASYYSGKLPRYPGLR</sequence>
<gene>
    <name evidence="1" type="ORF">HRbin17_02007</name>
</gene>
<accession>A0A2H5XE76</accession>
<reference evidence="2" key="1">
    <citation type="submission" date="2017-09" db="EMBL/GenBank/DDBJ databases">
        <title>Metaegenomics of thermophilic ammonia-oxidizing enrichment culture.</title>
        <authorList>
            <person name="Kato S."/>
            <person name="Suzuki K."/>
        </authorList>
    </citation>
    <scope>NUCLEOTIDE SEQUENCE [LARGE SCALE GENOMIC DNA]</scope>
</reference>
<name>A0A2H5XE76_9BACT</name>
<comment type="caution">
    <text evidence="1">The sequence shown here is derived from an EMBL/GenBank/DDBJ whole genome shotgun (WGS) entry which is preliminary data.</text>
</comment>
<proteinExistence type="predicted"/>
<organism evidence="1 2">
    <name type="scientific">Candidatus Fervidibacter japonicus</name>
    <dbReference type="NCBI Taxonomy" id="2035412"/>
    <lineage>
        <taxon>Bacteria</taxon>
        <taxon>Candidatus Fervidibacterota</taxon>
        <taxon>Candidatus Fervidibacter</taxon>
    </lineage>
</organism>
<dbReference type="EMBL" id="BEHT01000028">
    <property type="protein sequence ID" value="GBC99482.1"/>
    <property type="molecule type" value="Genomic_DNA"/>
</dbReference>
<dbReference type="AlphaFoldDB" id="A0A2H5XE76"/>
<evidence type="ECO:0000313" key="1">
    <source>
        <dbReference type="EMBL" id="GBC99482.1"/>
    </source>
</evidence>
<evidence type="ECO:0000313" key="2">
    <source>
        <dbReference type="Proteomes" id="UP000236173"/>
    </source>
</evidence>